<organism evidence="1 2">
    <name type="scientific">Candidatus Manganitrophus noduliformans</name>
    <dbReference type="NCBI Taxonomy" id="2606439"/>
    <lineage>
        <taxon>Bacteria</taxon>
        <taxon>Pseudomonadati</taxon>
        <taxon>Nitrospirota</taxon>
        <taxon>Nitrospiria</taxon>
        <taxon>Candidatus Troglogloeales</taxon>
        <taxon>Candidatus Manganitrophaceae</taxon>
        <taxon>Candidatus Manganitrophus</taxon>
    </lineage>
</organism>
<keyword evidence="2" id="KW-1185">Reference proteome</keyword>
<dbReference type="GO" id="GO:0019120">
    <property type="term" value="F:hydrolase activity, acting on acid halide bonds, in C-halide compounds"/>
    <property type="evidence" value="ECO:0007669"/>
    <property type="project" value="InterPro"/>
</dbReference>
<dbReference type="EMBL" id="VTOW01000001">
    <property type="protein sequence ID" value="NKE70724.1"/>
    <property type="molecule type" value="Genomic_DNA"/>
</dbReference>
<name>A0A7X6DP25_9BACT</name>
<protein>
    <submittedName>
        <fullName evidence="1">Uncharacterized protein</fullName>
    </submittedName>
</protein>
<comment type="caution">
    <text evidence="1">The sequence shown here is derived from an EMBL/GenBank/DDBJ whole genome shotgun (WGS) entry which is preliminary data.</text>
</comment>
<gene>
    <name evidence="1" type="ORF">MNODULE_08235</name>
</gene>
<accession>A0A7X6DP25</accession>
<dbReference type="Proteomes" id="UP000534783">
    <property type="component" value="Unassembled WGS sequence"/>
</dbReference>
<reference evidence="1 2" key="1">
    <citation type="journal article" date="2020" name="Nature">
        <title>Bacterial chemolithoautotrophy via manganese oxidation.</title>
        <authorList>
            <person name="Yu H."/>
            <person name="Leadbetter J.R."/>
        </authorList>
    </citation>
    <scope>NUCLEOTIDE SEQUENCE [LARGE SCALE GENOMIC DNA]</scope>
    <source>
        <strain evidence="1 2">Mn-1</strain>
    </source>
</reference>
<evidence type="ECO:0000313" key="1">
    <source>
        <dbReference type="EMBL" id="NKE70724.1"/>
    </source>
</evidence>
<dbReference type="RefSeq" id="WP_168058960.1">
    <property type="nucleotide sequence ID" value="NZ_VTOW01000001.1"/>
</dbReference>
<dbReference type="InterPro" id="IPR019714">
    <property type="entry name" value="2-haloacid_dehalogenase_DehI"/>
</dbReference>
<dbReference type="Pfam" id="PF10778">
    <property type="entry name" value="DehI"/>
    <property type="match status" value="1"/>
</dbReference>
<evidence type="ECO:0000313" key="2">
    <source>
        <dbReference type="Proteomes" id="UP000534783"/>
    </source>
</evidence>
<sequence length="302" mass="34166">MAIFNKTKPIPEQESAGETERIYYEIRQTLRSTGVPQLFCSWAGYGKFLPLVWSALRPNAETRLYEEASDRLRAEGARLIKPMEKPDVSARVRLGESQTYHLRASLDLYHYLYPKLLVLTSAVQRALAGERIGKEENRELERIERGAPAGMIAMELAPEEPQDPRLRALFEEIKKTSKLPSVVMEIRTLALWPDYLFEARKRLMPIIVGPEYKQAEERLKQTARKEAGNLPYPVSIPREEVKGVVPDVGEITALTSDFERAYARCILNIALLQCDWRDPDALASSPFPAPSRRQVVAAGGMA</sequence>
<dbReference type="AlphaFoldDB" id="A0A7X6DP25"/>
<proteinExistence type="predicted"/>